<name>A0ABW3HLH5_9BACL</name>
<gene>
    <name evidence="1" type="ORF">ACFQ2I_02900</name>
</gene>
<accession>A0ABW3HLH5</accession>
<keyword evidence="2" id="KW-1185">Reference proteome</keyword>
<sequence length="55" mass="6222">MTEGQHSDMTHKGDWIRREMGGNCLPDNVFSNEEQAGYRMSAMDDLEENWPGSGC</sequence>
<organism evidence="1 2">
    <name type="scientific">Paenibacillus chungangensis</name>
    <dbReference type="NCBI Taxonomy" id="696535"/>
    <lineage>
        <taxon>Bacteria</taxon>
        <taxon>Bacillati</taxon>
        <taxon>Bacillota</taxon>
        <taxon>Bacilli</taxon>
        <taxon>Bacillales</taxon>
        <taxon>Paenibacillaceae</taxon>
        <taxon>Paenibacillus</taxon>
    </lineage>
</organism>
<reference evidence="2" key="1">
    <citation type="journal article" date="2019" name="Int. J. Syst. Evol. Microbiol.">
        <title>The Global Catalogue of Microorganisms (GCM) 10K type strain sequencing project: providing services to taxonomists for standard genome sequencing and annotation.</title>
        <authorList>
            <consortium name="The Broad Institute Genomics Platform"/>
            <consortium name="The Broad Institute Genome Sequencing Center for Infectious Disease"/>
            <person name="Wu L."/>
            <person name="Ma J."/>
        </authorList>
    </citation>
    <scope>NUCLEOTIDE SEQUENCE [LARGE SCALE GENOMIC DNA]</scope>
    <source>
        <strain evidence="2">CCUG 59129</strain>
    </source>
</reference>
<evidence type="ECO:0000313" key="1">
    <source>
        <dbReference type="EMBL" id="MFD0958325.1"/>
    </source>
</evidence>
<dbReference type="EMBL" id="JBHTJZ010000005">
    <property type="protein sequence ID" value="MFD0958325.1"/>
    <property type="molecule type" value="Genomic_DNA"/>
</dbReference>
<evidence type="ECO:0000313" key="2">
    <source>
        <dbReference type="Proteomes" id="UP001596989"/>
    </source>
</evidence>
<proteinExistence type="predicted"/>
<dbReference type="RefSeq" id="WP_377562080.1">
    <property type="nucleotide sequence ID" value="NZ_JBHTJZ010000005.1"/>
</dbReference>
<comment type="caution">
    <text evidence="1">The sequence shown here is derived from an EMBL/GenBank/DDBJ whole genome shotgun (WGS) entry which is preliminary data.</text>
</comment>
<dbReference type="Proteomes" id="UP001596989">
    <property type="component" value="Unassembled WGS sequence"/>
</dbReference>
<protein>
    <submittedName>
        <fullName evidence="1">Uncharacterized protein</fullName>
    </submittedName>
</protein>